<comment type="subcellular location">
    <subcellularLocation>
        <location evidence="1">Membrane</location>
        <topology evidence="1">Multi-pass membrane protein</topology>
    </subcellularLocation>
</comment>
<keyword evidence="4 9" id="KW-0812">Transmembrane</keyword>
<feature type="transmembrane region" description="Helical" evidence="9">
    <location>
        <begin position="282"/>
        <end position="302"/>
    </location>
</feature>
<keyword evidence="7 9" id="KW-1133">Transmembrane helix</keyword>
<dbReference type="NCBIfam" id="TIGR00727">
    <property type="entry name" value="ISP4_OPT"/>
    <property type="match status" value="1"/>
</dbReference>
<gene>
    <name evidence="10" type="ORF">MBRA1_001466</name>
</gene>
<dbReference type="GO" id="GO:0035673">
    <property type="term" value="F:oligopeptide transmembrane transporter activity"/>
    <property type="evidence" value="ECO:0007669"/>
    <property type="project" value="InterPro"/>
</dbReference>
<accession>A0AAF0IPD7</accession>
<feature type="transmembrane region" description="Helical" evidence="9">
    <location>
        <begin position="50"/>
        <end position="70"/>
    </location>
</feature>
<keyword evidence="6" id="KW-0653">Protein transport</keyword>
<evidence type="ECO:0000313" key="10">
    <source>
        <dbReference type="EMBL" id="WFC94830.1"/>
    </source>
</evidence>
<evidence type="ECO:0000313" key="11">
    <source>
        <dbReference type="Proteomes" id="UP001216638"/>
    </source>
</evidence>
<keyword evidence="3" id="KW-0813">Transport</keyword>
<feature type="transmembrane region" description="Helical" evidence="9">
    <location>
        <begin position="392"/>
        <end position="410"/>
    </location>
</feature>
<protein>
    <submittedName>
        <fullName evidence="10">Uncharacterized protein</fullName>
    </submittedName>
</protein>
<feature type="transmembrane region" description="Helical" evidence="9">
    <location>
        <begin position="7"/>
        <end position="30"/>
    </location>
</feature>
<proteinExistence type="inferred from homology"/>
<feature type="transmembrane region" description="Helical" evidence="9">
    <location>
        <begin position="77"/>
        <end position="100"/>
    </location>
</feature>
<dbReference type="AlphaFoldDB" id="A0AAF0IPD7"/>
<sequence length="541" mass="60334">MSRYKFFWIAFAVLFFYQFFPTYIFTMLSIGNWFCVAAKDNVILNQMLGTQSGLGLLPFTFDWTVIGYVVDPLATPWWSLANLLGGFIIFFVIACPIVYYCTSSWYGKYMPMFSTSSFDRFGQSYDVSSVVDKLPGGGMVFNAEKYNDYSLLYLPSALTISYMLSFASVTGVLVHVGLFHGKSLYRQLRASPMAATDIHNRLMSNYKEAPFLWYIMLFLASFGMGVGAIHGWETGINAGHFVLAIVIGAIFMIPIGIIMALSNMEVGLNMISELIIGFMRPGYPIGMMIFKTTMYMITYQGIQFIQDQKLGHYMKLPPRSVFMAQVYATAVGGVVQLAVQTWAFSNIDGICTPHQIDKFNCASYKVFGTASIIWGLIGPAKTFAIGRHYHTLMYGFLFGALAPIPIWLLAKKYPKSGWRLVNMPVIFTGTGNIPPATGVNYLAPIAIGFGTQYIWKHKNPIMWSKYNYILSAALNAASAVATAFIFFTLQYPNGPNVDFLNNGWWGNSAWQDTADYNGTPYIQLPEGQAFAGTPRELGQTA</sequence>
<dbReference type="InterPro" id="IPR004813">
    <property type="entry name" value="OPT"/>
</dbReference>
<dbReference type="EMBL" id="CP119951">
    <property type="protein sequence ID" value="WFC94830.1"/>
    <property type="molecule type" value="Genomic_DNA"/>
</dbReference>
<dbReference type="NCBIfam" id="TIGR00728">
    <property type="entry name" value="OPT_sfam"/>
    <property type="match status" value="1"/>
</dbReference>
<name>A0AAF0IPD7_9BASI</name>
<evidence type="ECO:0000256" key="3">
    <source>
        <dbReference type="ARBA" id="ARBA00022448"/>
    </source>
</evidence>
<dbReference type="GO" id="GO:0016020">
    <property type="term" value="C:membrane"/>
    <property type="evidence" value="ECO:0007669"/>
    <property type="project" value="UniProtKB-SubCell"/>
</dbReference>
<evidence type="ECO:0000256" key="6">
    <source>
        <dbReference type="ARBA" id="ARBA00022927"/>
    </source>
</evidence>
<dbReference type="Pfam" id="PF03169">
    <property type="entry name" value="OPT"/>
    <property type="match status" value="1"/>
</dbReference>
<feature type="transmembrane region" description="Helical" evidence="9">
    <location>
        <begin position="238"/>
        <end position="261"/>
    </location>
</feature>
<feature type="transmembrane region" description="Helical" evidence="9">
    <location>
        <begin position="466"/>
        <end position="489"/>
    </location>
</feature>
<organism evidence="10 11">
    <name type="scientific">Malassezia brasiliensis</name>
    <dbReference type="NCBI Taxonomy" id="1821822"/>
    <lineage>
        <taxon>Eukaryota</taxon>
        <taxon>Fungi</taxon>
        <taxon>Dikarya</taxon>
        <taxon>Basidiomycota</taxon>
        <taxon>Ustilaginomycotina</taxon>
        <taxon>Malasseziomycetes</taxon>
        <taxon>Malasseziales</taxon>
        <taxon>Malasseziaceae</taxon>
        <taxon>Malassezia</taxon>
    </lineage>
</organism>
<evidence type="ECO:0000256" key="5">
    <source>
        <dbReference type="ARBA" id="ARBA00022856"/>
    </source>
</evidence>
<evidence type="ECO:0000256" key="8">
    <source>
        <dbReference type="ARBA" id="ARBA00023136"/>
    </source>
</evidence>
<evidence type="ECO:0000256" key="7">
    <source>
        <dbReference type="ARBA" id="ARBA00022989"/>
    </source>
</evidence>
<evidence type="ECO:0000256" key="1">
    <source>
        <dbReference type="ARBA" id="ARBA00004141"/>
    </source>
</evidence>
<feature type="transmembrane region" description="Helical" evidence="9">
    <location>
        <begin position="322"/>
        <end position="345"/>
    </location>
</feature>
<comment type="similarity">
    <text evidence="2">Belongs to the oligopeptide OPT transporter family.</text>
</comment>
<feature type="transmembrane region" description="Helical" evidence="9">
    <location>
        <begin position="366"/>
        <end position="386"/>
    </location>
</feature>
<feature type="transmembrane region" description="Helical" evidence="9">
    <location>
        <begin position="160"/>
        <end position="179"/>
    </location>
</feature>
<keyword evidence="5" id="KW-0571">Peptide transport</keyword>
<dbReference type="PANTHER" id="PTHR22601">
    <property type="entry name" value="ISP4 LIKE PROTEIN"/>
    <property type="match status" value="1"/>
</dbReference>
<evidence type="ECO:0000256" key="4">
    <source>
        <dbReference type="ARBA" id="ARBA00022692"/>
    </source>
</evidence>
<evidence type="ECO:0000256" key="2">
    <source>
        <dbReference type="ARBA" id="ARBA00008807"/>
    </source>
</evidence>
<reference evidence="10" key="1">
    <citation type="submission" date="2023-03" db="EMBL/GenBank/DDBJ databases">
        <title>Mating type loci evolution in Malassezia.</title>
        <authorList>
            <person name="Coelho M.A."/>
        </authorList>
    </citation>
    <scope>NUCLEOTIDE SEQUENCE</scope>
    <source>
        <strain evidence="10">CBS 14135</strain>
    </source>
</reference>
<feature type="transmembrane region" description="Helical" evidence="9">
    <location>
        <begin position="211"/>
        <end position="232"/>
    </location>
</feature>
<evidence type="ECO:0000256" key="9">
    <source>
        <dbReference type="SAM" id="Phobius"/>
    </source>
</evidence>
<keyword evidence="11" id="KW-1185">Reference proteome</keyword>
<dbReference type="GO" id="GO:0015031">
    <property type="term" value="P:protein transport"/>
    <property type="evidence" value="ECO:0007669"/>
    <property type="project" value="UniProtKB-KW"/>
</dbReference>
<keyword evidence="8 9" id="KW-0472">Membrane</keyword>
<dbReference type="InterPro" id="IPR004648">
    <property type="entry name" value="Oligpept_transpt"/>
</dbReference>
<dbReference type="Proteomes" id="UP001216638">
    <property type="component" value="Chromosome 1"/>
</dbReference>